<dbReference type="AlphaFoldDB" id="A0A0F3GQ46"/>
<dbReference type="EMBL" id="LACI01001643">
    <property type="protein sequence ID" value="KJU84026.1"/>
    <property type="molecule type" value="Genomic_DNA"/>
</dbReference>
<name>A0A0F3GQ46_9BACT</name>
<accession>A0A0F3GQ46</accession>
<evidence type="ECO:0000256" key="1">
    <source>
        <dbReference type="SAM" id="Phobius"/>
    </source>
</evidence>
<protein>
    <submittedName>
        <fullName evidence="2">Uncharacterized protein</fullName>
    </submittedName>
</protein>
<keyword evidence="1" id="KW-0472">Membrane</keyword>
<gene>
    <name evidence="2" type="ORF">MBAV_003780</name>
</gene>
<reference evidence="2 3" key="1">
    <citation type="submission" date="2015-02" db="EMBL/GenBank/DDBJ databases">
        <title>Single-cell genomics of uncultivated deep-branching MTB reveals a conserved set of magnetosome genes.</title>
        <authorList>
            <person name="Kolinko S."/>
            <person name="Richter M."/>
            <person name="Glockner F.O."/>
            <person name="Brachmann A."/>
            <person name="Schuler D."/>
        </authorList>
    </citation>
    <scope>NUCLEOTIDE SEQUENCE [LARGE SCALE GENOMIC DNA]</scope>
    <source>
        <strain evidence="2">TM-1</strain>
    </source>
</reference>
<keyword evidence="1" id="KW-1133">Transmembrane helix</keyword>
<comment type="caution">
    <text evidence="2">The sequence shown here is derived from an EMBL/GenBank/DDBJ whole genome shotgun (WGS) entry which is preliminary data.</text>
</comment>
<sequence>MHINPIPSLSNSLKLSSSKKALSILIIIGTVMLYPLRIASAISFTIFITALP</sequence>
<dbReference type="Proteomes" id="UP000033423">
    <property type="component" value="Unassembled WGS sequence"/>
</dbReference>
<feature type="transmembrane region" description="Helical" evidence="1">
    <location>
        <begin position="21"/>
        <end position="51"/>
    </location>
</feature>
<keyword evidence="3" id="KW-1185">Reference proteome</keyword>
<keyword evidence="1" id="KW-0812">Transmembrane</keyword>
<proteinExistence type="predicted"/>
<organism evidence="2 3">
    <name type="scientific">Candidatus Magnetobacterium bavaricum</name>
    <dbReference type="NCBI Taxonomy" id="29290"/>
    <lineage>
        <taxon>Bacteria</taxon>
        <taxon>Pseudomonadati</taxon>
        <taxon>Nitrospirota</taxon>
        <taxon>Thermodesulfovibrionia</taxon>
        <taxon>Thermodesulfovibrionales</taxon>
        <taxon>Candidatus Magnetobacteriaceae</taxon>
        <taxon>Candidatus Magnetobacterium</taxon>
    </lineage>
</organism>
<evidence type="ECO:0000313" key="2">
    <source>
        <dbReference type="EMBL" id="KJU84026.1"/>
    </source>
</evidence>
<evidence type="ECO:0000313" key="3">
    <source>
        <dbReference type="Proteomes" id="UP000033423"/>
    </source>
</evidence>